<organism evidence="1 2">
    <name type="scientific">Streptomyces achmelvichensis</name>
    <dbReference type="NCBI Taxonomy" id="3134111"/>
    <lineage>
        <taxon>Bacteria</taxon>
        <taxon>Bacillati</taxon>
        <taxon>Actinomycetota</taxon>
        <taxon>Actinomycetes</taxon>
        <taxon>Kitasatosporales</taxon>
        <taxon>Streptomycetaceae</taxon>
        <taxon>Streptomyces</taxon>
    </lineage>
</organism>
<comment type="caution">
    <text evidence="1">The sequence shown here is derived from an EMBL/GenBank/DDBJ whole genome shotgun (WGS) entry which is preliminary data.</text>
</comment>
<accession>A0ACC6Q8S7</accession>
<protein>
    <submittedName>
        <fullName evidence="1">Uncharacterized protein</fullName>
    </submittedName>
</protein>
<reference evidence="1" key="1">
    <citation type="submission" date="2024-03" db="EMBL/GenBank/DDBJ databases">
        <title>Novel Streptomyces species of biotechnological and ecological value are a feature of Machair soil.</title>
        <authorList>
            <person name="Prole J.R."/>
            <person name="Goodfellow M."/>
            <person name="Allenby N."/>
            <person name="Ward A.C."/>
        </authorList>
    </citation>
    <scope>NUCLEOTIDE SEQUENCE</scope>
    <source>
        <strain evidence="1">MS2.AVA.5</strain>
    </source>
</reference>
<evidence type="ECO:0000313" key="2">
    <source>
        <dbReference type="Proteomes" id="UP001377168"/>
    </source>
</evidence>
<keyword evidence="2" id="KW-1185">Reference proteome</keyword>
<proteinExistence type="predicted"/>
<evidence type="ECO:0000313" key="1">
    <source>
        <dbReference type="EMBL" id="MEJ8639973.1"/>
    </source>
</evidence>
<sequence>MCPEANLYEPDGWTGVDLGIVNIATTSTGYRAAAAAWHRKRQRDLRRKLRAKDTKSAKRRLKEPAA</sequence>
<dbReference type="Proteomes" id="UP001377168">
    <property type="component" value="Unassembled WGS sequence"/>
</dbReference>
<name>A0ACC6Q8S7_9ACTN</name>
<gene>
    <name evidence="1" type="ORF">WKI67_42465</name>
</gene>
<dbReference type="EMBL" id="JBBKAJ010000036">
    <property type="protein sequence ID" value="MEJ8639973.1"/>
    <property type="molecule type" value="Genomic_DNA"/>
</dbReference>